<proteinExistence type="predicted"/>
<feature type="transmembrane region" description="Helical" evidence="1">
    <location>
        <begin position="103"/>
        <end position="122"/>
    </location>
</feature>
<name>X0ZV87_9ZZZZ</name>
<comment type="caution">
    <text evidence="2">The sequence shown here is derived from an EMBL/GenBank/DDBJ whole genome shotgun (WGS) entry which is preliminary data.</text>
</comment>
<sequence>MLMIFQIWDIFQGFFDWVAESAAIMLVLSGLLAITWIFYEGKRRRSFTKRKVDEYEFDVTKFLRILSYLGIILGVFVVWAGAIGLLRNLPPSFKYEEVYGPDAGANIFTSISLIILGIVMFLKPINDLPWAGIIGLIVGSVVTFIIAIAVPDILVEFIAAYIDPRWVLGIIFLIIVAIVALTVKFYISGLMAISKVLSWPPVALILMLYCLIQGFALWIFGVSIVPNLF</sequence>
<reference evidence="2" key="1">
    <citation type="journal article" date="2014" name="Front. Microbiol.">
        <title>High frequency of phylogenetically diverse reductive dehalogenase-homologous genes in deep subseafloor sedimentary metagenomes.</title>
        <authorList>
            <person name="Kawai M."/>
            <person name="Futagami T."/>
            <person name="Toyoda A."/>
            <person name="Takaki Y."/>
            <person name="Nishi S."/>
            <person name="Hori S."/>
            <person name="Arai W."/>
            <person name="Tsubouchi T."/>
            <person name="Morono Y."/>
            <person name="Uchiyama I."/>
            <person name="Ito T."/>
            <person name="Fujiyama A."/>
            <person name="Inagaki F."/>
            <person name="Takami H."/>
        </authorList>
    </citation>
    <scope>NUCLEOTIDE SEQUENCE</scope>
    <source>
        <strain evidence="2">Expedition CK06-06</strain>
    </source>
</reference>
<feature type="transmembrane region" description="Helical" evidence="1">
    <location>
        <begin position="134"/>
        <end position="154"/>
    </location>
</feature>
<keyword evidence="1" id="KW-1133">Transmembrane helix</keyword>
<dbReference type="AlphaFoldDB" id="X0ZV87"/>
<feature type="transmembrane region" description="Helical" evidence="1">
    <location>
        <begin position="166"/>
        <end position="187"/>
    </location>
</feature>
<evidence type="ECO:0000256" key="1">
    <source>
        <dbReference type="SAM" id="Phobius"/>
    </source>
</evidence>
<feature type="transmembrane region" description="Helical" evidence="1">
    <location>
        <begin position="62"/>
        <end position="83"/>
    </location>
</feature>
<gene>
    <name evidence="2" type="ORF">S01H4_10127</name>
</gene>
<keyword evidence="1" id="KW-0812">Transmembrane</keyword>
<feature type="transmembrane region" description="Helical" evidence="1">
    <location>
        <begin position="199"/>
        <end position="220"/>
    </location>
</feature>
<accession>X0ZV87</accession>
<feature type="transmembrane region" description="Helical" evidence="1">
    <location>
        <begin position="22"/>
        <end position="41"/>
    </location>
</feature>
<evidence type="ECO:0000313" key="2">
    <source>
        <dbReference type="EMBL" id="GAG61857.1"/>
    </source>
</evidence>
<dbReference type="EMBL" id="BART01003810">
    <property type="protein sequence ID" value="GAG61857.1"/>
    <property type="molecule type" value="Genomic_DNA"/>
</dbReference>
<keyword evidence="1" id="KW-0472">Membrane</keyword>
<organism evidence="2">
    <name type="scientific">marine sediment metagenome</name>
    <dbReference type="NCBI Taxonomy" id="412755"/>
    <lineage>
        <taxon>unclassified sequences</taxon>
        <taxon>metagenomes</taxon>
        <taxon>ecological metagenomes</taxon>
    </lineage>
</organism>
<protein>
    <submittedName>
        <fullName evidence="2">Uncharacterized protein</fullName>
    </submittedName>
</protein>